<dbReference type="Gene3D" id="3.20.20.370">
    <property type="entry name" value="Glycoside hydrolase/deacetylase"/>
    <property type="match status" value="1"/>
</dbReference>
<sequence>MNANPVLALKVDVDTERGTREGVPALVKLLEEFGIPATFLFSLGPDNTGKAITRIFRPGFFKKVSRTSVLQAYGLRTLLNGTFLPAPHIGQRHAGILREVQQRGFEVGIHCYDHYRWQDHLFRFSLEETRDQFRRARGEFFRIFGSEAHCAGAPGWQASEASKQVYDEAGLLYASDSRGTLPFFPKLGDQTFRTLEIPTTLPTFDELLGRPSFPDEMIPSYYMGLMRRDRPNVMTIHAEIEGGFKLPLFTSLIRSALDLGCSFVPMEDIADDVLEGGKGAEVHPIQMGMIDGRSGTLALQGSVPA</sequence>
<dbReference type="PROSITE" id="PS51677">
    <property type="entry name" value="NODB"/>
    <property type="match status" value="1"/>
</dbReference>
<dbReference type="EMBL" id="JBBUKT010000015">
    <property type="protein sequence ID" value="MEK7954068.1"/>
    <property type="molecule type" value="Genomic_DNA"/>
</dbReference>
<accession>A0ABU9B2N2</accession>
<reference evidence="2 3" key="1">
    <citation type="submission" date="2024-04" db="EMBL/GenBank/DDBJ databases">
        <title>Luteolibacter sp. isolated from soil.</title>
        <authorList>
            <person name="An J."/>
        </authorList>
    </citation>
    <scope>NUCLEOTIDE SEQUENCE [LARGE SCALE GENOMIC DNA]</scope>
    <source>
        <strain evidence="2 3">Y139</strain>
    </source>
</reference>
<name>A0ABU9B2N2_9BACT</name>
<gene>
    <name evidence="2" type="ORF">WKV53_26365</name>
</gene>
<dbReference type="SUPFAM" id="SSF88713">
    <property type="entry name" value="Glycoside hydrolase/deacetylase"/>
    <property type="match status" value="1"/>
</dbReference>
<dbReference type="PANTHER" id="PTHR47561:SF1">
    <property type="entry name" value="POLYSACCHARIDE DEACETYLASE FAMILY PROTEIN (AFU_ORTHOLOGUE AFUA_6G05030)"/>
    <property type="match status" value="1"/>
</dbReference>
<dbReference type="InterPro" id="IPR011330">
    <property type="entry name" value="Glyco_hydro/deAcase_b/a-brl"/>
</dbReference>
<dbReference type="RefSeq" id="WP_341407834.1">
    <property type="nucleotide sequence ID" value="NZ_JBBUKT010000015.1"/>
</dbReference>
<dbReference type="PANTHER" id="PTHR47561">
    <property type="entry name" value="POLYSACCHARIDE DEACETYLASE FAMILY PROTEIN (AFU_ORTHOLOGUE AFUA_6G05030)"/>
    <property type="match status" value="1"/>
</dbReference>
<keyword evidence="3" id="KW-1185">Reference proteome</keyword>
<evidence type="ECO:0000313" key="2">
    <source>
        <dbReference type="EMBL" id="MEK7954068.1"/>
    </source>
</evidence>
<feature type="domain" description="NodB homology" evidence="1">
    <location>
        <begin position="5"/>
        <end position="264"/>
    </location>
</feature>
<proteinExistence type="predicted"/>
<dbReference type="Proteomes" id="UP001371305">
    <property type="component" value="Unassembled WGS sequence"/>
</dbReference>
<evidence type="ECO:0000259" key="1">
    <source>
        <dbReference type="PROSITE" id="PS51677"/>
    </source>
</evidence>
<evidence type="ECO:0000313" key="3">
    <source>
        <dbReference type="Proteomes" id="UP001371305"/>
    </source>
</evidence>
<dbReference type="InterPro" id="IPR002509">
    <property type="entry name" value="NODB_dom"/>
</dbReference>
<organism evidence="2 3">
    <name type="scientific">Luteolibacter soli</name>
    <dbReference type="NCBI Taxonomy" id="3135280"/>
    <lineage>
        <taxon>Bacteria</taxon>
        <taxon>Pseudomonadati</taxon>
        <taxon>Verrucomicrobiota</taxon>
        <taxon>Verrucomicrobiia</taxon>
        <taxon>Verrucomicrobiales</taxon>
        <taxon>Verrucomicrobiaceae</taxon>
        <taxon>Luteolibacter</taxon>
    </lineage>
</organism>
<comment type="caution">
    <text evidence="2">The sequence shown here is derived from an EMBL/GenBank/DDBJ whole genome shotgun (WGS) entry which is preliminary data.</text>
</comment>
<dbReference type="Pfam" id="PF01522">
    <property type="entry name" value="Polysacc_deac_1"/>
    <property type="match status" value="1"/>
</dbReference>
<protein>
    <submittedName>
        <fullName evidence="2">Polysaccharide deacetylase family protein</fullName>
    </submittedName>
</protein>